<reference evidence="1 2" key="1">
    <citation type="submission" date="2017-09" db="EMBL/GenBank/DDBJ databases">
        <title>Large-scale bioinformatics analysis of Bacillus genomes uncovers conserved roles of natural products in bacterial physiology.</title>
        <authorList>
            <consortium name="Agbiome Team Llc"/>
            <person name="Bleich R.M."/>
            <person name="Grubbs K.J."/>
            <person name="Santa Maria K.C."/>
            <person name="Allen S.E."/>
            <person name="Farag S."/>
            <person name="Shank E.A."/>
            <person name="Bowers A."/>
        </authorList>
    </citation>
    <scope>NUCLEOTIDE SEQUENCE [LARGE SCALE GENOMIC DNA]</scope>
    <source>
        <strain evidence="1 2">AFS094940</strain>
    </source>
</reference>
<protein>
    <submittedName>
        <fullName evidence="1">Uncharacterized protein</fullName>
    </submittedName>
</protein>
<name>A0A9X6U4H6_BACTU</name>
<organism evidence="1 2">
    <name type="scientific">Bacillus thuringiensis</name>
    <dbReference type="NCBI Taxonomy" id="1428"/>
    <lineage>
        <taxon>Bacteria</taxon>
        <taxon>Bacillati</taxon>
        <taxon>Bacillota</taxon>
        <taxon>Bacilli</taxon>
        <taxon>Bacillales</taxon>
        <taxon>Bacillaceae</taxon>
        <taxon>Bacillus</taxon>
        <taxon>Bacillus cereus group</taxon>
    </lineage>
</organism>
<sequence>MKFGFIDVFDLHMFDAKGNHVTTIESLLESQLHFELQSLRGSNMRLFIKDTMMDTKLLEFMGRKAEKSDYEKMLGKTSRTISFGAQKEGTYCKLILSGVGRELSSGEDFDMTIEIPKVSLKQNLNLKGKSGATSDFDFFFDISTINDKDDLFHIHY</sequence>
<dbReference type="EMBL" id="NVMD01000002">
    <property type="protein sequence ID" value="PED16349.1"/>
    <property type="molecule type" value="Genomic_DNA"/>
</dbReference>
<gene>
    <name evidence="1" type="ORF">CON01_00435</name>
</gene>
<proteinExistence type="predicted"/>
<dbReference type="Proteomes" id="UP000220127">
    <property type="component" value="Unassembled WGS sequence"/>
</dbReference>
<dbReference type="AlphaFoldDB" id="A0A9X6U4H6"/>
<evidence type="ECO:0000313" key="2">
    <source>
        <dbReference type="Proteomes" id="UP000220127"/>
    </source>
</evidence>
<accession>A0A9X6U4H6</accession>
<comment type="caution">
    <text evidence="1">The sequence shown here is derived from an EMBL/GenBank/DDBJ whole genome shotgun (WGS) entry which is preliminary data.</text>
</comment>
<dbReference type="RefSeq" id="WP_088011125.1">
    <property type="nucleotide sequence ID" value="NZ_JASVEG010000007.1"/>
</dbReference>
<evidence type="ECO:0000313" key="1">
    <source>
        <dbReference type="EMBL" id="PED16349.1"/>
    </source>
</evidence>